<dbReference type="InterPro" id="IPR009000">
    <property type="entry name" value="Transl_B-barrel_sf"/>
</dbReference>
<dbReference type="AlphaFoldDB" id="A0A8H3TUJ0"/>
<evidence type="ECO:0000256" key="2">
    <source>
        <dbReference type="ARBA" id="ARBA00018774"/>
    </source>
</evidence>
<dbReference type="InterPro" id="IPR041095">
    <property type="entry name" value="EFG_II"/>
</dbReference>
<proteinExistence type="predicted"/>
<dbReference type="PANTHER" id="PTHR42908:SF6">
    <property type="entry name" value="116 KDA U5 SMALL NUCLEAR RIBONUCLEOPROTEIN COMPONENT"/>
    <property type="match status" value="1"/>
</dbReference>
<dbReference type="InterPro" id="IPR020568">
    <property type="entry name" value="Ribosomal_Su5_D2-typ_SF"/>
</dbReference>
<dbReference type="InterPro" id="IPR044121">
    <property type="entry name" value="Snu114_GTP-bd"/>
</dbReference>
<dbReference type="FunFam" id="3.30.70.240:FF:000004">
    <property type="entry name" value="116 kDa U5 small nuclear ribonucleoprotein"/>
    <property type="match status" value="1"/>
</dbReference>
<dbReference type="NCBIfam" id="TIGR00231">
    <property type="entry name" value="small_GTP"/>
    <property type="match status" value="1"/>
</dbReference>
<dbReference type="SUPFAM" id="SSF54980">
    <property type="entry name" value="EF-G C-terminal domain-like"/>
    <property type="match status" value="2"/>
</dbReference>
<dbReference type="CDD" id="cd16264">
    <property type="entry name" value="snRNP_III"/>
    <property type="match status" value="1"/>
</dbReference>
<dbReference type="InterPro" id="IPR005517">
    <property type="entry name" value="Transl_elong_EFG/EF2_IV"/>
</dbReference>
<dbReference type="CDD" id="cd01683">
    <property type="entry name" value="EF2_IV_snRNP"/>
    <property type="match status" value="1"/>
</dbReference>
<dbReference type="FunFam" id="3.30.230.10:FF:000009">
    <property type="entry name" value="116 kDa U5 small nuclear ribonucleoprotein component"/>
    <property type="match status" value="1"/>
</dbReference>
<evidence type="ECO:0000256" key="4">
    <source>
        <dbReference type="ARBA" id="ARBA00022728"/>
    </source>
</evidence>
<evidence type="ECO:0000256" key="9">
    <source>
        <dbReference type="ARBA" id="ARBA00031432"/>
    </source>
</evidence>
<gene>
    <name evidence="14" type="ORF">NliqN6_3716</name>
</gene>
<dbReference type="Pfam" id="PF03764">
    <property type="entry name" value="EFG_IV"/>
    <property type="match status" value="1"/>
</dbReference>
<keyword evidence="7" id="KW-0508">mRNA splicing</keyword>
<dbReference type="GO" id="GO:0000974">
    <property type="term" value="C:Prp19 complex"/>
    <property type="evidence" value="ECO:0007669"/>
    <property type="project" value="UniProtKB-ARBA"/>
</dbReference>
<dbReference type="CDD" id="cd04090">
    <property type="entry name" value="EF2_II_snRNP"/>
    <property type="match status" value="1"/>
</dbReference>
<evidence type="ECO:0000256" key="5">
    <source>
        <dbReference type="ARBA" id="ARBA00022741"/>
    </source>
</evidence>
<dbReference type="SUPFAM" id="SSF54211">
    <property type="entry name" value="Ribosomal protein S5 domain 2-like"/>
    <property type="match status" value="1"/>
</dbReference>
<keyword evidence="3" id="KW-0507">mRNA processing</keyword>
<evidence type="ECO:0000313" key="14">
    <source>
        <dbReference type="EMBL" id="GHJ87314.1"/>
    </source>
</evidence>
<dbReference type="GO" id="GO:0000398">
    <property type="term" value="P:mRNA splicing, via spliceosome"/>
    <property type="evidence" value="ECO:0007669"/>
    <property type="project" value="TreeGrafter"/>
</dbReference>
<dbReference type="Pfam" id="PF00009">
    <property type="entry name" value="GTP_EFTU"/>
    <property type="match status" value="1"/>
</dbReference>
<keyword evidence="6" id="KW-0342">GTP-binding</keyword>
<dbReference type="PRINTS" id="PR00315">
    <property type="entry name" value="ELONGATNFCT"/>
</dbReference>
<dbReference type="SMART" id="SM00889">
    <property type="entry name" value="EFG_IV"/>
    <property type="match status" value="1"/>
</dbReference>
<dbReference type="EMBL" id="BLZA01000021">
    <property type="protein sequence ID" value="GHJ87314.1"/>
    <property type="molecule type" value="Genomic_DNA"/>
</dbReference>
<organism evidence="14 15">
    <name type="scientific">Naganishia liquefaciens</name>
    <dbReference type="NCBI Taxonomy" id="104408"/>
    <lineage>
        <taxon>Eukaryota</taxon>
        <taxon>Fungi</taxon>
        <taxon>Dikarya</taxon>
        <taxon>Basidiomycota</taxon>
        <taxon>Agaricomycotina</taxon>
        <taxon>Tremellomycetes</taxon>
        <taxon>Filobasidiales</taxon>
        <taxon>Filobasidiaceae</taxon>
        <taxon>Naganishia</taxon>
    </lineage>
</organism>
<dbReference type="Gene3D" id="3.30.70.870">
    <property type="entry name" value="Elongation Factor G (Translational Gtpase), domain 3"/>
    <property type="match status" value="1"/>
</dbReference>
<keyword evidence="4" id="KW-0747">Spliceosome</keyword>
<evidence type="ECO:0000256" key="10">
    <source>
        <dbReference type="ARBA" id="ARBA00045974"/>
    </source>
</evidence>
<dbReference type="Gene3D" id="2.40.30.10">
    <property type="entry name" value="Translation factors"/>
    <property type="match status" value="1"/>
</dbReference>
<evidence type="ECO:0000256" key="3">
    <source>
        <dbReference type="ARBA" id="ARBA00022664"/>
    </source>
</evidence>
<dbReference type="InterPro" id="IPR014721">
    <property type="entry name" value="Ribsml_uS5_D2-typ_fold_subgr"/>
</dbReference>
<comment type="caution">
    <text evidence="14">The sequence shown here is derived from an EMBL/GenBank/DDBJ whole genome shotgun (WGS) entry which is preliminary data.</text>
</comment>
<dbReference type="Pfam" id="PF16004">
    <property type="entry name" value="EFTUD2"/>
    <property type="match status" value="1"/>
</dbReference>
<evidence type="ECO:0000313" key="15">
    <source>
        <dbReference type="Proteomes" id="UP000620104"/>
    </source>
</evidence>
<dbReference type="InterPro" id="IPR027417">
    <property type="entry name" value="P-loop_NTPase"/>
</dbReference>
<dbReference type="InterPro" id="IPR035655">
    <property type="entry name" value="U5-116kDa_C"/>
</dbReference>
<comment type="function">
    <text evidence="11">Component of the U5 snRNP complex required for pre-mRNA splicing. Binds GTP.</text>
</comment>
<dbReference type="PROSITE" id="PS51722">
    <property type="entry name" value="G_TR_2"/>
    <property type="match status" value="1"/>
</dbReference>
<dbReference type="InterPro" id="IPR035647">
    <property type="entry name" value="EFG_III/V"/>
</dbReference>
<feature type="domain" description="Tr-type G" evidence="13">
    <location>
        <begin position="155"/>
        <end position="454"/>
    </location>
</feature>
<dbReference type="Gene3D" id="3.30.230.10">
    <property type="match status" value="1"/>
</dbReference>
<keyword evidence="8" id="KW-0539">Nucleus</keyword>
<dbReference type="SMART" id="SM00838">
    <property type="entry name" value="EFG_C"/>
    <property type="match status" value="1"/>
</dbReference>
<sequence length="998" mass="110922">MSMEDYDEFGNYIGGDLDSDDEDVEEDQQNVGQAGPATGFGAPLEGYDDEMTGVNGHDDDMMDTDGDIGTQVALAGTGTTPRNQIVLHEDKKYYPTAEETYGPDVETLVQEEDTQLLTEPIVQPIKVRKFTVEEKDMPVTRFDRGFMLEMMDHPSMIRNVAVAGHLHHGKTSLLDTLVLETHQLTWDADAPIRYTDTHTLSRDRGISIKSSPMSLVLQNSRGKSHLINLMDTPGHVNFVDEVASCARLSDGIVLVVDVVEGVMSNTEAIIKHALLEGLPMVLVINKMDRLILELRLPPSEAFFKIKHTIEEVNSVIASINPDESLRMSPERGNVAFASTQMGWVFTLRSFAQMYSDTYGAVDIDELAPRLWGNIYFNEESRKFSKKPADPETKRSFVHFILEPLYKLYTQVMSEETETLKSTLAKLNITLKPACYKMDVRPLLKVVLEAFFGPARALVDLITEKIPSPVEAAASLISRTYTGPMTSEMAQSMQQCNPDGPAIVHITKLYHTADAQTFRAFGRVMSGTIRQGQLVKVLGEGYSPDDEEDMVSQSIDNIWLHESRYVVETDRASAGNLVLLGGVDASISKTATIVSRDIDEELHIFKPIKHMTQSVLKIAVEPISPSELPKMLDGLRKINKSYPLVTTKVEESGEHIILGTGELYLDCVMHDLRRLFSEIEIKVSDPVVKFCETVVETSALKCYADTPNKKNRITMIAEPLERGLAEEIEKGKVTMKMTNKERGKFFENNYQWDLLASRNIWAFGPEEQGPNILVNDTLPSEVDTKLLTSVKESIKQGFQWGAREGPLCDEPIRGVKFRILDASIAPEPIFRGGGQVIPTARRVCYSSFLMATPRLLEPVYYVEVQAPADCVAAVYTVLARRRGHVTKDTPKPGSPLYTVQAFIPVLDANGFETDLRMATQGQAFCQMNFDHWSVVPGDPTDTSIKLRPLEPASGQALARDLVLKTRRRKGLSDSIAVSKYLEDETIIAISASGNADLLG</sequence>
<evidence type="ECO:0000256" key="1">
    <source>
        <dbReference type="ARBA" id="ARBA00004123"/>
    </source>
</evidence>
<dbReference type="GO" id="GO:0030623">
    <property type="term" value="F:U5 snRNA binding"/>
    <property type="evidence" value="ECO:0007669"/>
    <property type="project" value="TreeGrafter"/>
</dbReference>
<dbReference type="GO" id="GO:0005525">
    <property type="term" value="F:GTP binding"/>
    <property type="evidence" value="ECO:0007669"/>
    <property type="project" value="UniProtKB-KW"/>
</dbReference>
<dbReference type="InterPro" id="IPR000795">
    <property type="entry name" value="T_Tr_GTP-bd_dom"/>
</dbReference>
<comment type="subcellular location">
    <subcellularLocation>
        <location evidence="1">Nucleus</location>
    </subcellularLocation>
</comment>
<dbReference type="GO" id="GO:0005829">
    <property type="term" value="C:cytosol"/>
    <property type="evidence" value="ECO:0007669"/>
    <property type="project" value="TreeGrafter"/>
</dbReference>
<dbReference type="GO" id="GO:0046540">
    <property type="term" value="C:U4/U6 x U5 tri-snRNP complex"/>
    <property type="evidence" value="ECO:0007669"/>
    <property type="project" value="TreeGrafter"/>
</dbReference>
<dbReference type="Gene3D" id="3.40.50.300">
    <property type="entry name" value="P-loop containing nucleotide triphosphate hydrolases"/>
    <property type="match status" value="1"/>
</dbReference>
<keyword evidence="5" id="KW-0547">Nucleotide-binding</keyword>
<dbReference type="FunFam" id="3.30.70.870:FF:000002">
    <property type="entry name" value="Translation elongation factor 2"/>
    <property type="match status" value="1"/>
</dbReference>
<feature type="region of interest" description="Disordered" evidence="12">
    <location>
        <begin position="1"/>
        <end position="53"/>
    </location>
</feature>
<feature type="compositionally biased region" description="Acidic residues" evidence="12">
    <location>
        <begin position="17"/>
        <end position="28"/>
    </location>
</feature>
<dbReference type="GO" id="GO:0003924">
    <property type="term" value="F:GTPase activity"/>
    <property type="evidence" value="ECO:0007669"/>
    <property type="project" value="InterPro"/>
</dbReference>
<dbReference type="CDD" id="cd04098">
    <property type="entry name" value="eEF2_C_snRNP"/>
    <property type="match status" value="1"/>
</dbReference>
<dbReference type="Gene3D" id="3.30.70.240">
    <property type="match status" value="1"/>
</dbReference>
<dbReference type="SUPFAM" id="SSF50447">
    <property type="entry name" value="Translation proteins"/>
    <property type="match status" value="1"/>
</dbReference>
<dbReference type="Proteomes" id="UP000620104">
    <property type="component" value="Unassembled WGS sequence"/>
</dbReference>
<dbReference type="SUPFAM" id="SSF52540">
    <property type="entry name" value="P-loop containing nucleoside triphosphate hydrolases"/>
    <property type="match status" value="1"/>
</dbReference>
<evidence type="ECO:0000259" key="13">
    <source>
        <dbReference type="PROSITE" id="PS51722"/>
    </source>
</evidence>
<evidence type="ECO:0000256" key="7">
    <source>
        <dbReference type="ARBA" id="ARBA00023187"/>
    </source>
</evidence>
<protein>
    <recommendedName>
        <fullName evidence="2">116 kDa U5 small nuclear ribonucleoprotein component</fullName>
    </recommendedName>
    <alternativeName>
        <fullName evidence="9">U5 snRNP-specific protein, 116 kDa</fullName>
    </alternativeName>
</protein>
<dbReference type="FunFam" id="2.40.30.10:FF:000029">
    <property type="entry name" value="116 kDa U5 small nuclear ribonucleoprotein component"/>
    <property type="match status" value="1"/>
</dbReference>
<comment type="function">
    <text evidence="10">Required for pre-mRNA splicing as component of the spliceosome, including pre-catalytic, catalytic and post-catalytic spliceosomal complexes. Component of the U5 snRNP and the U4/U6-U5 tri-snRNP complex, a building block of the spliceosome. As a component of the minor spliceosome, involved in the splicing of U12-type introns in pre-mRNAs.</text>
</comment>
<evidence type="ECO:0000256" key="11">
    <source>
        <dbReference type="ARBA" id="ARBA00055641"/>
    </source>
</evidence>
<dbReference type="InterPro" id="IPR000640">
    <property type="entry name" value="EFG_V-like"/>
</dbReference>
<dbReference type="Pfam" id="PF00679">
    <property type="entry name" value="EFG_C"/>
    <property type="match status" value="1"/>
</dbReference>
<evidence type="ECO:0000256" key="12">
    <source>
        <dbReference type="SAM" id="MobiDB-lite"/>
    </source>
</evidence>
<dbReference type="CDD" id="cd04167">
    <property type="entry name" value="Snu114p"/>
    <property type="match status" value="1"/>
</dbReference>
<name>A0A8H3TUJ0_9TREE</name>
<evidence type="ECO:0000256" key="6">
    <source>
        <dbReference type="ARBA" id="ARBA00023134"/>
    </source>
</evidence>
<dbReference type="InterPro" id="IPR031950">
    <property type="entry name" value="EFTUD2_N"/>
</dbReference>
<reference evidence="14" key="1">
    <citation type="submission" date="2020-07" db="EMBL/GenBank/DDBJ databases">
        <title>Draft Genome Sequence of a Deep-Sea Yeast, Naganishia (Cryptococcus) liquefaciens strain N6.</title>
        <authorList>
            <person name="Han Y.W."/>
            <person name="Kajitani R."/>
            <person name="Morimoto H."/>
            <person name="Parhat M."/>
            <person name="Tsubouchi H."/>
            <person name="Bakenova O."/>
            <person name="Ogata M."/>
            <person name="Argunhan B."/>
            <person name="Aoki R."/>
            <person name="Kajiwara S."/>
            <person name="Itoh T."/>
            <person name="Iwasaki H."/>
        </authorList>
    </citation>
    <scope>NUCLEOTIDE SEQUENCE</scope>
    <source>
        <strain evidence="14">N6</strain>
    </source>
</reference>
<dbReference type="InterPro" id="IPR005225">
    <property type="entry name" value="Small_GTP-bd"/>
</dbReference>
<dbReference type="OrthoDB" id="364892at2759"/>
<dbReference type="Pfam" id="PF14492">
    <property type="entry name" value="EFG_III"/>
    <property type="match status" value="1"/>
</dbReference>
<dbReference type="FunFam" id="3.40.50.300:FF:000646">
    <property type="entry name" value="U5 small nuclear ribonucleoprotein component"/>
    <property type="match status" value="1"/>
</dbReference>
<accession>A0A8H3TUJ0</accession>
<evidence type="ECO:0000256" key="8">
    <source>
        <dbReference type="ARBA" id="ARBA00023242"/>
    </source>
</evidence>
<dbReference type="GO" id="GO:0005682">
    <property type="term" value="C:U5 snRNP"/>
    <property type="evidence" value="ECO:0007669"/>
    <property type="project" value="UniProtKB-ARBA"/>
</dbReference>
<dbReference type="PANTHER" id="PTHR42908">
    <property type="entry name" value="TRANSLATION ELONGATION FACTOR-RELATED"/>
    <property type="match status" value="1"/>
</dbReference>
<keyword evidence="15" id="KW-1185">Reference proteome</keyword>
<dbReference type="GO" id="GO:0071007">
    <property type="term" value="C:U2-type catalytic step 2 spliceosome"/>
    <property type="evidence" value="ECO:0007669"/>
    <property type="project" value="TreeGrafter"/>
</dbReference>